<dbReference type="Pfam" id="PF04024">
    <property type="entry name" value="PspC"/>
    <property type="match status" value="1"/>
</dbReference>
<organism evidence="4 5">
    <name type="scientific">Candidatus Alistipes avicola</name>
    <dbReference type="NCBI Taxonomy" id="2838432"/>
    <lineage>
        <taxon>Bacteria</taxon>
        <taxon>Pseudomonadati</taxon>
        <taxon>Bacteroidota</taxon>
        <taxon>Bacteroidia</taxon>
        <taxon>Bacteroidales</taxon>
        <taxon>Rikenellaceae</taxon>
        <taxon>Alistipes</taxon>
    </lineage>
</organism>
<name>A0A9D2IE39_9BACT</name>
<evidence type="ECO:0000313" key="5">
    <source>
        <dbReference type="Proteomes" id="UP000824259"/>
    </source>
</evidence>
<accession>A0A9D2IE39</accession>
<reference evidence="4" key="2">
    <citation type="submission" date="2021-04" db="EMBL/GenBank/DDBJ databases">
        <authorList>
            <person name="Gilroy R."/>
        </authorList>
    </citation>
    <scope>NUCLEOTIDE SEQUENCE</scope>
    <source>
        <strain evidence="4">CHK169-11906</strain>
    </source>
</reference>
<comment type="caution">
    <text evidence="4">The sequence shown here is derived from an EMBL/GenBank/DDBJ whole genome shotgun (WGS) entry which is preliminary data.</text>
</comment>
<dbReference type="Proteomes" id="UP000824259">
    <property type="component" value="Unassembled WGS sequence"/>
</dbReference>
<feature type="transmembrane region" description="Helical" evidence="1">
    <location>
        <begin position="226"/>
        <end position="259"/>
    </location>
</feature>
<evidence type="ECO:0000313" key="4">
    <source>
        <dbReference type="EMBL" id="HJA98417.1"/>
    </source>
</evidence>
<evidence type="ECO:0000259" key="3">
    <source>
        <dbReference type="Pfam" id="PF22571"/>
    </source>
</evidence>
<feature type="transmembrane region" description="Helical" evidence="1">
    <location>
        <begin position="271"/>
        <end position="295"/>
    </location>
</feature>
<evidence type="ECO:0000256" key="1">
    <source>
        <dbReference type="SAM" id="Phobius"/>
    </source>
</evidence>
<dbReference type="AlphaFoldDB" id="A0A9D2IE39"/>
<dbReference type="InterPro" id="IPR007168">
    <property type="entry name" value="Phageshock_PspC_N"/>
</dbReference>
<keyword evidence="1" id="KW-0472">Membrane</keyword>
<evidence type="ECO:0000259" key="2">
    <source>
        <dbReference type="Pfam" id="PF04024"/>
    </source>
</evidence>
<protein>
    <submittedName>
        <fullName evidence="4">PspC domain-containing protein</fullName>
    </submittedName>
</protein>
<dbReference type="EMBL" id="DWYR01000008">
    <property type="protein sequence ID" value="HJA98417.1"/>
    <property type="molecule type" value="Genomic_DNA"/>
</dbReference>
<feature type="domain" description="Phage shock protein PspC N-terminal" evidence="2">
    <location>
        <begin position="102"/>
        <end position="178"/>
    </location>
</feature>
<proteinExistence type="predicted"/>
<feature type="transmembrane region" description="Helical" evidence="1">
    <location>
        <begin position="129"/>
        <end position="148"/>
    </location>
</feature>
<keyword evidence="1" id="KW-1133">Transmembrane helix</keyword>
<dbReference type="Pfam" id="PF22571">
    <property type="entry name" value="LiaI-LiaF-TM_PspC"/>
    <property type="match status" value="1"/>
</dbReference>
<sequence>MKEVKKCSISGIAFTIDVDAYEMLSRYLESLRKSYGNDSEGREIVEDIEARIAELILSSQDNATVVELPLVERIIEQMGTADTICDQSEETGAAQSEGRIPRRLYRDMENARLGGVCSGIGKYFNMNPIWVRAILFAPLLVLLMLGWIPFFWWIVPLMGNLCWVFLICYLIFWFAVPAARTARQKLEQNGQPITAQSIRETSAASNDIDAPAKSVVAKVVTMFGQIVLIFFKILAGVVVFALIMGACALIIGLFVIGVTGPSSSPLLPSDLSIWTQILGILVVLIPVLLLIYVLMCLIASRKPLGKTVLIVFLLWLLTFIGLGVVAVQDCQQHRLGRFNSEWYEDPDMQLPPVEECHDSSLLLIDTPDAKVDMRVDDDHLTIEAGEEDGESVLIRAGASGVQVKV</sequence>
<feature type="transmembrane region" description="Helical" evidence="1">
    <location>
        <begin position="154"/>
        <end position="176"/>
    </location>
</feature>
<feature type="domain" description="PspC-related transmembrane region" evidence="3">
    <location>
        <begin position="213"/>
        <end position="328"/>
    </location>
</feature>
<feature type="transmembrane region" description="Helical" evidence="1">
    <location>
        <begin position="307"/>
        <end position="327"/>
    </location>
</feature>
<dbReference type="InterPro" id="IPR054321">
    <property type="entry name" value="PspC-rel_TM"/>
</dbReference>
<keyword evidence="1" id="KW-0812">Transmembrane</keyword>
<gene>
    <name evidence="4" type="ORF">H9779_02305</name>
</gene>
<reference evidence="4" key="1">
    <citation type="journal article" date="2021" name="PeerJ">
        <title>Extensive microbial diversity within the chicken gut microbiome revealed by metagenomics and culture.</title>
        <authorList>
            <person name="Gilroy R."/>
            <person name="Ravi A."/>
            <person name="Getino M."/>
            <person name="Pursley I."/>
            <person name="Horton D.L."/>
            <person name="Alikhan N.F."/>
            <person name="Baker D."/>
            <person name="Gharbi K."/>
            <person name="Hall N."/>
            <person name="Watson M."/>
            <person name="Adriaenssens E.M."/>
            <person name="Foster-Nyarko E."/>
            <person name="Jarju S."/>
            <person name="Secka A."/>
            <person name="Antonio M."/>
            <person name="Oren A."/>
            <person name="Chaudhuri R.R."/>
            <person name="La Ragione R."/>
            <person name="Hildebrand F."/>
            <person name="Pallen M.J."/>
        </authorList>
    </citation>
    <scope>NUCLEOTIDE SEQUENCE</scope>
    <source>
        <strain evidence="4">CHK169-11906</strain>
    </source>
</reference>